<organism evidence="2 3">
    <name type="scientific">Botrytis tulipae</name>
    <dbReference type="NCBI Taxonomy" id="87230"/>
    <lineage>
        <taxon>Eukaryota</taxon>
        <taxon>Fungi</taxon>
        <taxon>Dikarya</taxon>
        <taxon>Ascomycota</taxon>
        <taxon>Pezizomycotina</taxon>
        <taxon>Leotiomycetes</taxon>
        <taxon>Helotiales</taxon>
        <taxon>Sclerotiniaceae</taxon>
        <taxon>Botrytis</taxon>
    </lineage>
</organism>
<proteinExistence type="predicted"/>
<evidence type="ECO:0000313" key="3">
    <source>
        <dbReference type="Proteomes" id="UP000297777"/>
    </source>
</evidence>
<gene>
    <name evidence="2" type="ORF">BTUL_0160g00300</name>
</gene>
<dbReference type="InterPro" id="IPR011990">
    <property type="entry name" value="TPR-like_helical_dom_sf"/>
</dbReference>
<sequence length="292" mass="33682">MATEEESLQDREVWTENARNWYQKVALKRIIEGRTYHHLAILACPNVLQQLFYFTKSLSVTKPYPPARERILTLFNRMLNLPDGNTSSDKHPYFAQAFILAHGSLFTHEPVQFQSSIKTFLEGLDRFIEGTPSEFMRTGIYINIANYVAMLGYGRDEAKNQLMGMMPPKSSASRTNKFESLFESGIYLQRARILSIAALKTVLAKINDPNILPYIHVTLELLATLLQALLVGNENYNRDDLSDFRLRREDLWQNPFPKHYTMSGLCWTSAYFPEGFLSGRSTWRRFTMSAKT</sequence>
<accession>A0A4Z1EGP6</accession>
<dbReference type="SUPFAM" id="SSF48452">
    <property type="entry name" value="TPR-like"/>
    <property type="match status" value="1"/>
</dbReference>
<dbReference type="InterPro" id="IPR045153">
    <property type="entry name" value="Est1/Ebs1-like"/>
</dbReference>
<dbReference type="InterPro" id="IPR018834">
    <property type="entry name" value="DNA/RNA-bd_Est1-type"/>
</dbReference>
<dbReference type="GO" id="GO:0070034">
    <property type="term" value="F:telomerase RNA binding"/>
    <property type="evidence" value="ECO:0007669"/>
    <property type="project" value="TreeGrafter"/>
</dbReference>
<reference evidence="2 3" key="1">
    <citation type="submission" date="2017-12" db="EMBL/GenBank/DDBJ databases">
        <title>Comparative genomics of Botrytis spp.</title>
        <authorList>
            <person name="Valero-Jimenez C.A."/>
            <person name="Tapia P."/>
            <person name="Veloso J."/>
            <person name="Silva-Moreno E."/>
            <person name="Staats M."/>
            <person name="Valdes J.H."/>
            <person name="Van Kan J.A.L."/>
        </authorList>
    </citation>
    <scope>NUCLEOTIDE SEQUENCE [LARGE SCALE GENOMIC DNA]</scope>
    <source>
        <strain evidence="2 3">Bt9001</strain>
    </source>
</reference>
<protein>
    <recommendedName>
        <fullName evidence="1">DNA/RNA-binding domain-containing protein</fullName>
    </recommendedName>
</protein>
<dbReference type="PANTHER" id="PTHR15696">
    <property type="entry name" value="SMG-7 SUPPRESSOR WITH MORPHOLOGICAL EFFECT ON GENITALIA PROTEIN 7"/>
    <property type="match status" value="1"/>
</dbReference>
<dbReference type="Proteomes" id="UP000297777">
    <property type="component" value="Unassembled WGS sequence"/>
</dbReference>
<dbReference type="Gene3D" id="1.25.40.10">
    <property type="entry name" value="Tetratricopeptide repeat domain"/>
    <property type="match status" value="1"/>
</dbReference>
<dbReference type="AlphaFoldDB" id="A0A4Z1EGP6"/>
<keyword evidence="3" id="KW-1185">Reference proteome</keyword>
<dbReference type="OrthoDB" id="5424443at2759"/>
<dbReference type="PANTHER" id="PTHR15696:SF0">
    <property type="entry name" value="TELOMERASE-BINDING PROTEIN EST1A"/>
    <property type="match status" value="1"/>
</dbReference>
<comment type="caution">
    <text evidence="2">The sequence shown here is derived from an EMBL/GenBank/DDBJ whole genome shotgun (WGS) entry which is preliminary data.</text>
</comment>
<evidence type="ECO:0000313" key="2">
    <source>
        <dbReference type="EMBL" id="TGO09613.1"/>
    </source>
</evidence>
<feature type="domain" description="DNA/RNA-binding" evidence="1">
    <location>
        <begin position="33"/>
        <end position="114"/>
    </location>
</feature>
<dbReference type="GO" id="GO:0000184">
    <property type="term" value="P:nuclear-transcribed mRNA catabolic process, nonsense-mediated decay"/>
    <property type="evidence" value="ECO:0007669"/>
    <property type="project" value="TreeGrafter"/>
</dbReference>
<dbReference type="GO" id="GO:0042162">
    <property type="term" value="F:telomeric DNA binding"/>
    <property type="evidence" value="ECO:0007669"/>
    <property type="project" value="TreeGrafter"/>
</dbReference>
<evidence type="ECO:0000259" key="1">
    <source>
        <dbReference type="Pfam" id="PF10373"/>
    </source>
</evidence>
<dbReference type="Pfam" id="PF10373">
    <property type="entry name" value="EST1_DNA_bind"/>
    <property type="match status" value="1"/>
</dbReference>
<dbReference type="EMBL" id="PQXH01000160">
    <property type="protein sequence ID" value="TGO09613.1"/>
    <property type="molecule type" value="Genomic_DNA"/>
</dbReference>
<name>A0A4Z1EGP6_9HELO</name>
<dbReference type="GO" id="GO:0005697">
    <property type="term" value="C:telomerase holoenzyme complex"/>
    <property type="evidence" value="ECO:0007669"/>
    <property type="project" value="TreeGrafter"/>
</dbReference>